<dbReference type="InterPro" id="IPR036097">
    <property type="entry name" value="HisK_dim/P_sf"/>
</dbReference>
<keyword evidence="4" id="KW-0808">Transferase</keyword>
<dbReference type="SUPFAM" id="SSF55781">
    <property type="entry name" value="GAF domain-like"/>
    <property type="match status" value="2"/>
</dbReference>
<evidence type="ECO:0000256" key="2">
    <source>
        <dbReference type="ARBA" id="ARBA00012438"/>
    </source>
</evidence>
<dbReference type="Pfam" id="PF02518">
    <property type="entry name" value="HATPase_c"/>
    <property type="match status" value="1"/>
</dbReference>
<evidence type="ECO:0000256" key="6">
    <source>
        <dbReference type="ARBA" id="ARBA00023012"/>
    </source>
</evidence>
<name>A0ABD5WXV4_9EURY</name>
<proteinExistence type="predicted"/>
<dbReference type="PANTHER" id="PTHR43711">
    <property type="entry name" value="TWO-COMPONENT HISTIDINE KINASE"/>
    <property type="match status" value="1"/>
</dbReference>
<comment type="caution">
    <text evidence="8">The sequence shown here is derived from an EMBL/GenBank/DDBJ whole genome shotgun (WGS) entry which is preliminary data.</text>
</comment>
<dbReference type="PANTHER" id="PTHR43711:SF1">
    <property type="entry name" value="HISTIDINE KINASE 1"/>
    <property type="match status" value="1"/>
</dbReference>
<keyword evidence="6" id="KW-0902">Two-component regulatory system</keyword>
<evidence type="ECO:0000313" key="9">
    <source>
        <dbReference type="Proteomes" id="UP001596388"/>
    </source>
</evidence>
<dbReference type="Gene3D" id="3.30.450.40">
    <property type="match status" value="2"/>
</dbReference>
<evidence type="ECO:0000256" key="3">
    <source>
        <dbReference type="ARBA" id="ARBA00022553"/>
    </source>
</evidence>
<sequence>MPRPPSPRTVDADLLAIRRASRRMALADDTTTVAEEFVDTCSSDLGVALAAVRGYDPRRDALGVFAATDAAEPYLDEWSEHRRGDDDSPAWRAYVDGASVSVAGATSGTGADPVEHALYIPLGTHGVATVATLDEDGFDERTVYLLETLASDVTAALEAAADRRGLHGLHDATRAMQAADDPEEIVAEAVDATEAVLGVPYSGARLRDVECDTLPLVAVSDAAAQDVGVGGDEAAERVAREVLARGTPEIRDGEGDDSTASALGVTAVYPLGDHGTLSVALPEGMRLDGRRRELARVLADNTAAALDRAERAVRLREQASTIAAQDERLEEFANVVSHDLRNPLNVAQGRVDFARDKVQAGDDDVAADLETASEALERVADIIENARALAVGQEVDETEPLSVCETATTAWEAVETGDAELLVEADRTVEADPSLFAQLFENVFANAVDHAGDAPRVLVTGTETGFAVEDDGPGVPDDERGAVFRVGYSGADGTGLGLGIVARVAEAHGWTVRVEDGERLGGARFVVET</sequence>
<dbReference type="InterPro" id="IPR003594">
    <property type="entry name" value="HATPase_dom"/>
</dbReference>
<evidence type="ECO:0000256" key="5">
    <source>
        <dbReference type="ARBA" id="ARBA00022777"/>
    </source>
</evidence>
<keyword evidence="8" id="KW-0067">ATP-binding</keyword>
<dbReference type="InterPro" id="IPR003018">
    <property type="entry name" value="GAF"/>
</dbReference>
<dbReference type="InterPro" id="IPR005467">
    <property type="entry name" value="His_kinase_dom"/>
</dbReference>
<dbReference type="RefSeq" id="WP_276238776.1">
    <property type="nucleotide sequence ID" value="NZ_CP119989.1"/>
</dbReference>
<feature type="domain" description="Histidine kinase" evidence="7">
    <location>
        <begin position="335"/>
        <end position="529"/>
    </location>
</feature>
<dbReference type="InterPro" id="IPR003661">
    <property type="entry name" value="HisK_dim/P_dom"/>
</dbReference>
<dbReference type="GO" id="GO:0004673">
    <property type="term" value="F:protein histidine kinase activity"/>
    <property type="evidence" value="ECO:0007669"/>
    <property type="project" value="UniProtKB-EC"/>
</dbReference>
<keyword evidence="3" id="KW-0597">Phosphoprotein</keyword>
<keyword evidence="5" id="KW-0418">Kinase</keyword>
<keyword evidence="9" id="KW-1185">Reference proteome</keyword>
<accession>A0ABD5WXV4</accession>
<dbReference type="EMBL" id="JBHTAG010000002">
    <property type="protein sequence ID" value="MFC7096763.1"/>
    <property type="molecule type" value="Genomic_DNA"/>
</dbReference>
<organism evidence="8 9">
    <name type="scientific">Halobaculum marinum</name>
    <dbReference type="NCBI Taxonomy" id="3031996"/>
    <lineage>
        <taxon>Archaea</taxon>
        <taxon>Methanobacteriati</taxon>
        <taxon>Methanobacteriota</taxon>
        <taxon>Stenosarchaea group</taxon>
        <taxon>Halobacteria</taxon>
        <taxon>Halobacteriales</taxon>
        <taxon>Haloferacaceae</taxon>
        <taxon>Halobaculum</taxon>
    </lineage>
</organism>
<evidence type="ECO:0000256" key="4">
    <source>
        <dbReference type="ARBA" id="ARBA00022679"/>
    </source>
</evidence>
<evidence type="ECO:0000256" key="1">
    <source>
        <dbReference type="ARBA" id="ARBA00000085"/>
    </source>
</evidence>
<evidence type="ECO:0000259" key="7">
    <source>
        <dbReference type="PROSITE" id="PS50109"/>
    </source>
</evidence>
<dbReference type="Pfam" id="PF00512">
    <property type="entry name" value="HisKA"/>
    <property type="match status" value="1"/>
</dbReference>
<dbReference type="SMART" id="SM00387">
    <property type="entry name" value="HATPase_c"/>
    <property type="match status" value="1"/>
</dbReference>
<dbReference type="Pfam" id="PF13185">
    <property type="entry name" value="GAF_2"/>
    <property type="match status" value="1"/>
</dbReference>
<protein>
    <recommendedName>
        <fullName evidence="2">histidine kinase</fullName>
        <ecNumber evidence="2">2.7.13.3</ecNumber>
    </recommendedName>
</protein>
<dbReference type="InterPro" id="IPR004358">
    <property type="entry name" value="Sig_transdc_His_kin-like_C"/>
</dbReference>
<dbReference type="CDD" id="cd00082">
    <property type="entry name" value="HisKA"/>
    <property type="match status" value="1"/>
</dbReference>
<dbReference type="SUPFAM" id="SSF47384">
    <property type="entry name" value="Homodimeric domain of signal transducing histidine kinase"/>
    <property type="match status" value="1"/>
</dbReference>
<dbReference type="PRINTS" id="PR00344">
    <property type="entry name" value="BCTRLSENSOR"/>
</dbReference>
<dbReference type="InterPro" id="IPR029016">
    <property type="entry name" value="GAF-like_dom_sf"/>
</dbReference>
<dbReference type="GeneID" id="79269344"/>
<dbReference type="GO" id="GO:0000160">
    <property type="term" value="P:phosphorelay signal transduction system"/>
    <property type="evidence" value="ECO:0007669"/>
    <property type="project" value="UniProtKB-KW"/>
</dbReference>
<dbReference type="GO" id="GO:0005524">
    <property type="term" value="F:ATP binding"/>
    <property type="evidence" value="ECO:0007669"/>
    <property type="project" value="UniProtKB-KW"/>
</dbReference>
<dbReference type="PROSITE" id="PS50109">
    <property type="entry name" value="HIS_KIN"/>
    <property type="match status" value="1"/>
</dbReference>
<dbReference type="Gene3D" id="3.30.565.10">
    <property type="entry name" value="Histidine kinase-like ATPase, C-terminal domain"/>
    <property type="match status" value="1"/>
</dbReference>
<dbReference type="SMART" id="SM00388">
    <property type="entry name" value="HisKA"/>
    <property type="match status" value="1"/>
</dbReference>
<dbReference type="Gene3D" id="1.10.287.130">
    <property type="match status" value="1"/>
</dbReference>
<dbReference type="Proteomes" id="UP001596388">
    <property type="component" value="Unassembled WGS sequence"/>
</dbReference>
<keyword evidence="8" id="KW-0547">Nucleotide-binding</keyword>
<reference evidence="8 9" key="1">
    <citation type="journal article" date="2019" name="Int. J. Syst. Evol. Microbiol.">
        <title>The Global Catalogue of Microorganisms (GCM) 10K type strain sequencing project: providing services to taxonomists for standard genome sequencing and annotation.</title>
        <authorList>
            <consortium name="The Broad Institute Genomics Platform"/>
            <consortium name="The Broad Institute Genome Sequencing Center for Infectious Disease"/>
            <person name="Wu L."/>
            <person name="Ma J."/>
        </authorList>
    </citation>
    <scope>NUCLEOTIDE SEQUENCE [LARGE SCALE GENOMIC DNA]</scope>
    <source>
        <strain evidence="8 9">DT55</strain>
    </source>
</reference>
<dbReference type="InterPro" id="IPR036890">
    <property type="entry name" value="HATPase_C_sf"/>
</dbReference>
<evidence type="ECO:0000313" key="8">
    <source>
        <dbReference type="EMBL" id="MFC7096763.1"/>
    </source>
</evidence>
<dbReference type="SUPFAM" id="SSF55874">
    <property type="entry name" value="ATPase domain of HSP90 chaperone/DNA topoisomerase II/histidine kinase"/>
    <property type="match status" value="1"/>
</dbReference>
<dbReference type="EC" id="2.7.13.3" evidence="2"/>
<dbReference type="AlphaFoldDB" id="A0ABD5WXV4"/>
<gene>
    <name evidence="8" type="ORF">ACFQKD_05545</name>
</gene>
<comment type="catalytic activity">
    <reaction evidence="1">
        <text>ATP + protein L-histidine = ADP + protein N-phospho-L-histidine.</text>
        <dbReference type="EC" id="2.7.13.3"/>
    </reaction>
</comment>
<dbReference type="InterPro" id="IPR050736">
    <property type="entry name" value="Sensor_HK_Regulatory"/>
</dbReference>